<name>A0A6A5U7Z9_9PLEO</name>
<evidence type="ECO:0000313" key="2">
    <source>
        <dbReference type="Proteomes" id="UP000800035"/>
    </source>
</evidence>
<gene>
    <name evidence="1" type="ORF">CC80DRAFT_490008</name>
</gene>
<protein>
    <recommendedName>
        <fullName evidence="3">Ankyrin</fullName>
    </recommendedName>
</protein>
<dbReference type="SUPFAM" id="SSF48403">
    <property type="entry name" value="Ankyrin repeat"/>
    <property type="match status" value="1"/>
</dbReference>
<proteinExistence type="predicted"/>
<organism evidence="1 2">
    <name type="scientific">Byssothecium circinans</name>
    <dbReference type="NCBI Taxonomy" id="147558"/>
    <lineage>
        <taxon>Eukaryota</taxon>
        <taxon>Fungi</taxon>
        <taxon>Dikarya</taxon>
        <taxon>Ascomycota</taxon>
        <taxon>Pezizomycotina</taxon>
        <taxon>Dothideomycetes</taxon>
        <taxon>Pleosporomycetidae</taxon>
        <taxon>Pleosporales</taxon>
        <taxon>Massarineae</taxon>
        <taxon>Massarinaceae</taxon>
        <taxon>Byssothecium</taxon>
    </lineage>
</organism>
<keyword evidence="2" id="KW-1185">Reference proteome</keyword>
<dbReference type="InterPro" id="IPR036770">
    <property type="entry name" value="Ankyrin_rpt-contain_sf"/>
</dbReference>
<sequence length="268" mass="30134">MTAPENLETFYDHVRLDATKNDATAILNSLVERGVSITPRWPRDAVHASKETLEFLLAQGWDINARPDSGNNREPFMWHVVRDSDLVKWCLEHGASVHPRDQEPLCDDVITESQRKCQQILEKVAAWGSVATFELLRSKGAPLGWRSLHRAVETATYGRPEQAGDDREHGERMAMVRHLLDVVGFDVNAPDQPVGSKVLPMHNGTPICYIPASGMLERDTRELTWLLLDRGADPTPALEIAKRFYPKFAEDVKAWKAQRGGDSKCCVQ</sequence>
<dbReference type="Proteomes" id="UP000800035">
    <property type="component" value="Unassembled WGS sequence"/>
</dbReference>
<evidence type="ECO:0008006" key="3">
    <source>
        <dbReference type="Google" id="ProtNLM"/>
    </source>
</evidence>
<dbReference type="Gene3D" id="1.25.40.20">
    <property type="entry name" value="Ankyrin repeat-containing domain"/>
    <property type="match status" value="1"/>
</dbReference>
<accession>A0A6A5U7Z9</accession>
<reference evidence="1" key="1">
    <citation type="journal article" date="2020" name="Stud. Mycol.">
        <title>101 Dothideomycetes genomes: a test case for predicting lifestyles and emergence of pathogens.</title>
        <authorList>
            <person name="Haridas S."/>
            <person name="Albert R."/>
            <person name="Binder M."/>
            <person name="Bloem J."/>
            <person name="Labutti K."/>
            <person name="Salamov A."/>
            <person name="Andreopoulos B."/>
            <person name="Baker S."/>
            <person name="Barry K."/>
            <person name="Bills G."/>
            <person name="Bluhm B."/>
            <person name="Cannon C."/>
            <person name="Castanera R."/>
            <person name="Culley D."/>
            <person name="Daum C."/>
            <person name="Ezra D."/>
            <person name="Gonzalez J."/>
            <person name="Henrissat B."/>
            <person name="Kuo A."/>
            <person name="Liang C."/>
            <person name="Lipzen A."/>
            <person name="Lutzoni F."/>
            <person name="Magnuson J."/>
            <person name="Mondo S."/>
            <person name="Nolan M."/>
            <person name="Ohm R."/>
            <person name="Pangilinan J."/>
            <person name="Park H.-J."/>
            <person name="Ramirez L."/>
            <person name="Alfaro M."/>
            <person name="Sun H."/>
            <person name="Tritt A."/>
            <person name="Yoshinaga Y."/>
            <person name="Zwiers L.-H."/>
            <person name="Turgeon B."/>
            <person name="Goodwin S."/>
            <person name="Spatafora J."/>
            <person name="Crous P."/>
            <person name="Grigoriev I."/>
        </authorList>
    </citation>
    <scope>NUCLEOTIDE SEQUENCE</scope>
    <source>
        <strain evidence="1">CBS 675.92</strain>
    </source>
</reference>
<evidence type="ECO:0000313" key="1">
    <source>
        <dbReference type="EMBL" id="KAF1959972.1"/>
    </source>
</evidence>
<dbReference type="OrthoDB" id="426293at2759"/>
<dbReference type="EMBL" id="ML976984">
    <property type="protein sequence ID" value="KAF1959972.1"/>
    <property type="molecule type" value="Genomic_DNA"/>
</dbReference>
<dbReference type="AlphaFoldDB" id="A0A6A5U7Z9"/>